<dbReference type="PANTHER" id="PTHR47506">
    <property type="entry name" value="TRANSCRIPTIONAL REGULATORY PROTEIN"/>
    <property type="match status" value="1"/>
</dbReference>
<dbReference type="Pfam" id="PF16925">
    <property type="entry name" value="TetR_C_13"/>
    <property type="match status" value="1"/>
</dbReference>
<reference evidence="6" key="1">
    <citation type="submission" date="2023-08" db="EMBL/GenBank/DDBJ databases">
        <title>Increased levels of nutrients transform a symbiont into a lethal pathobiont.</title>
        <authorList>
            <person name="Lachnit T."/>
            <person name="Ulrich L."/>
            <person name="Willmer F.M."/>
            <person name="Hasenbein T."/>
            <person name="Steiner L.X."/>
            <person name="Wolters M."/>
            <person name="Herbst E.M."/>
            <person name="Deines P."/>
        </authorList>
    </citation>
    <scope>NUCLEOTIDE SEQUENCE</scope>
    <source>
        <strain evidence="6">T3</strain>
    </source>
</reference>
<evidence type="ECO:0000256" key="3">
    <source>
        <dbReference type="ARBA" id="ARBA00023163"/>
    </source>
</evidence>
<gene>
    <name evidence="6" type="ORF">ABS648_07805</name>
</gene>
<evidence type="ECO:0000313" key="6">
    <source>
        <dbReference type="EMBL" id="XBY65660.1"/>
    </source>
</evidence>
<evidence type="ECO:0000256" key="4">
    <source>
        <dbReference type="PROSITE-ProRule" id="PRU00335"/>
    </source>
</evidence>
<keyword evidence="2 4" id="KW-0238">DNA-binding</keyword>
<dbReference type="PANTHER" id="PTHR47506:SF1">
    <property type="entry name" value="HTH-TYPE TRANSCRIPTIONAL REGULATOR YJDC"/>
    <property type="match status" value="1"/>
</dbReference>
<feature type="domain" description="HTH tetR-type" evidence="5">
    <location>
        <begin position="14"/>
        <end position="74"/>
    </location>
</feature>
<evidence type="ECO:0000256" key="2">
    <source>
        <dbReference type="ARBA" id="ARBA00023125"/>
    </source>
</evidence>
<sequence>MSPKIQRPRGRPRTYDPDAVLDQVLNIFWTQGYSGTSLDDLSAASGMNRPSLYAGFGDKRSLYIKAMGRFRDRARVHFEQALRPQPDDSSFADVIERYLHAAIELEGGNADTGVCGCAVISTASAEALADPEIRNVLDEVLCEMDNQLQARLRDALAVGDLPAGTDIETMGFLLTSTAHSIGIRARAGHLRRSAERLARPIAIALFQQAKCLDEKRHRLKHQRL</sequence>
<dbReference type="EMBL" id="CP158373">
    <property type="protein sequence ID" value="XBY65660.1"/>
    <property type="molecule type" value="Genomic_DNA"/>
</dbReference>
<dbReference type="PROSITE" id="PS50977">
    <property type="entry name" value="HTH_TETR_2"/>
    <property type="match status" value="1"/>
</dbReference>
<dbReference type="RefSeq" id="WP_350447984.1">
    <property type="nucleotide sequence ID" value="NZ_CP158373.1"/>
</dbReference>
<organism evidence="6">
    <name type="scientific">Pseudomonas solani</name>
    <dbReference type="NCBI Taxonomy" id="2731552"/>
    <lineage>
        <taxon>Bacteria</taxon>
        <taxon>Pseudomonadati</taxon>
        <taxon>Pseudomonadota</taxon>
        <taxon>Gammaproteobacteria</taxon>
        <taxon>Pseudomonadales</taxon>
        <taxon>Pseudomonadaceae</taxon>
        <taxon>Pseudomonas</taxon>
    </lineage>
</organism>
<dbReference type="Gene3D" id="1.10.357.10">
    <property type="entry name" value="Tetracycline Repressor, domain 2"/>
    <property type="match status" value="1"/>
</dbReference>
<keyword evidence="1" id="KW-0805">Transcription regulation</keyword>
<dbReference type="InterPro" id="IPR009057">
    <property type="entry name" value="Homeodomain-like_sf"/>
</dbReference>
<evidence type="ECO:0000256" key="1">
    <source>
        <dbReference type="ARBA" id="ARBA00023015"/>
    </source>
</evidence>
<dbReference type="GO" id="GO:0003677">
    <property type="term" value="F:DNA binding"/>
    <property type="evidence" value="ECO:0007669"/>
    <property type="project" value="UniProtKB-UniRule"/>
</dbReference>
<dbReference type="InterPro" id="IPR011075">
    <property type="entry name" value="TetR_C"/>
</dbReference>
<proteinExistence type="predicted"/>
<feature type="DNA-binding region" description="H-T-H motif" evidence="4">
    <location>
        <begin position="37"/>
        <end position="56"/>
    </location>
</feature>
<dbReference type="InterPro" id="IPR036271">
    <property type="entry name" value="Tet_transcr_reg_TetR-rel_C_sf"/>
</dbReference>
<dbReference type="InterPro" id="IPR001647">
    <property type="entry name" value="HTH_TetR"/>
</dbReference>
<accession>A0AAU7Y7H3</accession>
<keyword evidence="3" id="KW-0804">Transcription</keyword>
<dbReference type="SUPFAM" id="SSF48498">
    <property type="entry name" value="Tetracyclin repressor-like, C-terminal domain"/>
    <property type="match status" value="1"/>
</dbReference>
<dbReference type="Gene3D" id="1.10.10.60">
    <property type="entry name" value="Homeodomain-like"/>
    <property type="match status" value="1"/>
</dbReference>
<dbReference type="AlphaFoldDB" id="A0AAU7Y7H3"/>
<dbReference type="Pfam" id="PF00440">
    <property type="entry name" value="TetR_N"/>
    <property type="match status" value="1"/>
</dbReference>
<dbReference type="SUPFAM" id="SSF46689">
    <property type="entry name" value="Homeodomain-like"/>
    <property type="match status" value="1"/>
</dbReference>
<name>A0AAU7Y7H3_9PSED</name>
<protein>
    <submittedName>
        <fullName evidence="6">TetR/AcrR family transcriptional regulator</fullName>
    </submittedName>
</protein>
<evidence type="ECO:0000259" key="5">
    <source>
        <dbReference type="PROSITE" id="PS50977"/>
    </source>
</evidence>